<dbReference type="GO" id="GO:0050660">
    <property type="term" value="F:flavin adenine dinucleotide binding"/>
    <property type="evidence" value="ECO:0007669"/>
    <property type="project" value="TreeGrafter"/>
</dbReference>
<dbReference type="OrthoDB" id="1856718at2759"/>
<dbReference type="InterPro" id="IPR023173">
    <property type="entry name" value="NADPH_Cyt_P450_Rdtase_alpha"/>
</dbReference>
<sequence length="1069" mass="114292">MSGAATPLSAATTLTPGSPSPCPNSSPKKWDVPLLKPFLPLPVQPSAGSTLPTTAAHVVEALASSLSSRVFAYDDALLQGVGQQALDWSSSGQGAKAQEMQARAGAGMALLGRLGTNGGSTSDAGGVLSAFVTPQGLALMGESLSLLPPPSQAGRLVLHVPAVSPSPTGALTPSLASLGPALAGVPSDSSDLAVVLSSTPSETAALAQASYALAPHVVHIFDHHSSARELTAIPAPSSPAGDRGLSLRTALSRAGLEWFDYSGSPTASYVLITLASPLAQALKASIGKTEGLGLLIVRVLRPWDELALAAALPRAVEHVHVVDHVLGAGEQGLLFGDVLGALVGAADAGHVPAVHRVGVLPSELAAYTSRPAELLASLRPSVPTPATQSLPSPKKLAFYTTPSSPLPQTIAHTFLLSNSVSTRLLPFTDAFSHAGGITLHRLLLYRPSEAALAQAPVDYLFPLEQPDADFVALAEPALLRSHAVLDSARKGAQVLVLTAWSAEELAASLPPKAHATVDEKQLRLYTFDLRKAAEALAPSDKGKQEAQEELETVLQLIAFLRLYLVGAGGEAAVEKVVRAVYGSFIAGVPLADACKAVWTSLHEIALPKNEPEVEVEKEKELKTFEFNTISLASLPAMPTTPVPRVSSWHAAAKLLLFKEATLVPSATDPKEQPTALRPETEDRTFLVTCSVNRRLTPTTYDRNVFHLEFDTAGTGLKYALGEALGVHGWNDEEEVMDFCKWYGVDPNQVISVPLPEGSRGARHSRTVFQTLQQVVDLFGKPPKSFYAALSPLAKERADSMSLRFISSAEGSATFKKLSEVDTLTFADVLRSYPSAHPSIEELVELVGFIKPRHYSIASSQAAVGDRVDLLVVTVDWVTPSGSPRFGQCTRYLAGLKEGQKVTVSIKPSVMKLPPNDMQPIIMAGLGTGAAPFRAFMQHRAWQKQQKIPVGPLIYYFGSRHRSQEYLYGEEIEAYIRDGVISHAGLAFSRDTDKKVYIQHKMQNDGEMLGTMLAGEEKGVFYLCGPTWPVPDVYEALVKSLVEYGNMERKYAEEYLEALKEEERYVLEVY</sequence>
<dbReference type="Pfam" id="PF00175">
    <property type="entry name" value="NAD_binding_1"/>
    <property type="match status" value="1"/>
</dbReference>
<dbReference type="EC" id="1.8.1.2" evidence="4"/>
<dbReference type="Proteomes" id="UP000076842">
    <property type="component" value="Unassembled WGS sequence"/>
</dbReference>
<dbReference type="FunFam" id="3.40.50.80:FF:000033">
    <property type="entry name" value="Sulfite reductase (NADPH) flavoprotein alpha-component"/>
    <property type="match status" value="1"/>
</dbReference>
<feature type="compositionally biased region" description="Low complexity" evidence="14">
    <location>
        <begin position="1"/>
        <end position="17"/>
    </location>
</feature>
<dbReference type="InterPro" id="IPR001709">
    <property type="entry name" value="Flavoprot_Pyr_Nucl_cyt_Rdtase"/>
</dbReference>
<evidence type="ECO:0000256" key="12">
    <source>
        <dbReference type="ARBA" id="ARBA00052219"/>
    </source>
</evidence>
<dbReference type="EMBL" id="KV424044">
    <property type="protein sequence ID" value="KZT53179.1"/>
    <property type="molecule type" value="Genomic_DNA"/>
</dbReference>
<dbReference type="PROSITE" id="PS51384">
    <property type="entry name" value="FAD_FR"/>
    <property type="match status" value="1"/>
</dbReference>
<name>A0A165DNH9_9BASI</name>
<evidence type="ECO:0000256" key="9">
    <source>
        <dbReference type="ARBA" id="ARBA00022857"/>
    </source>
</evidence>
<dbReference type="SUPFAM" id="SSF63380">
    <property type="entry name" value="Riboflavin synthase domain-like"/>
    <property type="match status" value="1"/>
</dbReference>
<reference evidence="16 17" key="1">
    <citation type="journal article" date="2016" name="Mol. Biol. Evol.">
        <title>Comparative Genomics of Early-Diverging Mushroom-Forming Fungi Provides Insights into the Origins of Lignocellulose Decay Capabilities.</title>
        <authorList>
            <person name="Nagy L.G."/>
            <person name="Riley R."/>
            <person name="Tritt A."/>
            <person name="Adam C."/>
            <person name="Daum C."/>
            <person name="Floudas D."/>
            <person name="Sun H."/>
            <person name="Yadav J.S."/>
            <person name="Pangilinan J."/>
            <person name="Larsson K.H."/>
            <person name="Matsuura K."/>
            <person name="Barry K."/>
            <person name="Labutti K."/>
            <person name="Kuo R."/>
            <person name="Ohm R.A."/>
            <person name="Bhattacharya S.S."/>
            <person name="Shirouzu T."/>
            <person name="Yoshinaga Y."/>
            <person name="Martin F.M."/>
            <person name="Grigoriev I.V."/>
            <person name="Hibbett D.S."/>
        </authorList>
    </citation>
    <scope>NUCLEOTIDE SEQUENCE [LARGE SCALE GENOMIC DNA]</scope>
    <source>
        <strain evidence="16 17">HHB12733</strain>
    </source>
</reference>
<evidence type="ECO:0000256" key="2">
    <source>
        <dbReference type="ARBA" id="ARBA00001974"/>
    </source>
</evidence>
<dbReference type="SUPFAM" id="SSF52922">
    <property type="entry name" value="TK C-terminal domain-like"/>
    <property type="match status" value="1"/>
</dbReference>
<feature type="region of interest" description="Disordered" evidence="14">
    <location>
        <begin position="1"/>
        <end position="28"/>
    </location>
</feature>
<dbReference type="InterPro" id="IPR017938">
    <property type="entry name" value="Riboflavin_synthase-like_b-brl"/>
</dbReference>
<keyword evidence="8" id="KW-0274">FAD</keyword>
<keyword evidence="7" id="KW-0288">FMN</keyword>
<comment type="function">
    <text evidence="13">This enzyme catalyzes the 6-electron reduction of sulfite to sulfide. This is one of several activities required for the biosynthesis of L-cysteine from sulfate.</text>
</comment>
<dbReference type="Gene3D" id="3.40.50.80">
    <property type="entry name" value="Nucleotide-binding domain of ferredoxin-NADP reductase (FNR) module"/>
    <property type="match status" value="1"/>
</dbReference>
<protein>
    <recommendedName>
        <fullName evidence="4">assimilatory sulfite reductase (NADPH)</fullName>
        <ecNumber evidence="4">1.8.1.2</ecNumber>
    </recommendedName>
</protein>
<comment type="cofactor">
    <cofactor evidence="2">
        <name>FAD</name>
        <dbReference type="ChEBI" id="CHEBI:57692"/>
    </cofactor>
</comment>
<evidence type="ECO:0000256" key="3">
    <source>
        <dbReference type="ARBA" id="ARBA00004774"/>
    </source>
</evidence>
<dbReference type="InterPro" id="IPR001433">
    <property type="entry name" value="OxRdtase_FAD/NAD-bd"/>
</dbReference>
<keyword evidence="6" id="KW-0285">Flavoprotein</keyword>
<dbReference type="PANTHER" id="PTHR19384">
    <property type="entry name" value="NITRIC OXIDE SYNTHASE-RELATED"/>
    <property type="match status" value="1"/>
</dbReference>
<evidence type="ECO:0000256" key="5">
    <source>
        <dbReference type="ARBA" id="ARBA00022448"/>
    </source>
</evidence>
<dbReference type="Gene3D" id="1.20.990.10">
    <property type="entry name" value="NADPH-cytochrome p450 Reductase, Chain A, domain 3"/>
    <property type="match status" value="1"/>
</dbReference>
<dbReference type="SUPFAM" id="SSF53323">
    <property type="entry name" value="Pyruvate-ferredoxin oxidoreductase, PFOR, domain III"/>
    <property type="match status" value="1"/>
</dbReference>
<dbReference type="AlphaFoldDB" id="A0A165DNH9"/>
<dbReference type="PRINTS" id="PR00371">
    <property type="entry name" value="FPNCR"/>
</dbReference>
<dbReference type="GO" id="GO:0004783">
    <property type="term" value="F:sulfite reductase (NADPH) activity"/>
    <property type="evidence" value="ECO:0007669"/>
    <property type="project" value="UniProtKB-EC"/>
</dbReference>
<evidence type="ECO:0000256" key="8">
    <source>
        <dbReference type="ARBA" id="ARBA00022827"/>
    </source>
</evidence>
<dbReference type="InterPro" id="IPR009014">
    <property type="entry name" value="Transketo_C/PFOR_II"/>
</dbReference>
<keyword evidence="17" id="KW-1185">Reference proteome</keyword>
<evidence type="ECO:0000256" key="14">
    <source>
        <dbReference type="SAM" id="MobiDB-lite"/>
    </source>
</evidence>
<keyword evidence="11" id="KW-0560">Oxidoreductase</keyword>
<dbReference type="InterPro" id="IPR039261">
    <property type="entry name" value="FNR_nucleotide-bd"/>
</dbReference>
<dbReference type="Gene3D" id="3.40.50.920">
    <property type="match status" value="1"/>
</dbReference>
<comment type="pathway">
    <text evidence="3">Sulfur metabolism; hydrogen sulfide biosynthesis; hydrogen sulfide from sulfite (NADPH route): step 1/1.</text>
</comment>
<dbReference type="InterPro" id="IPR002869">
    <property type="entry name" value="Pyrv_flavodox_OxRed_cen"/>
</dbReference>
<dbReference type="FunCoup" id="A0A165DNH9">
    <property type="interactions" value="263"/>
</dbReference>
<feature type="domain" description="FAD-binding FR-type" evidence="15">
    <location>
        <begin position="682"/>
        <end position="914"/>
    </location>
</feature>
<proteinExistence type="predicted"/>
<dbReference type="SUPFAM" id="SSF52343">
    <property type="entry name" value="Ferredoxin reductase-like, C-terminal NADP-linked domain"/>
    <property type="match status" value="1"/>
</dbReference>
<keyword evidence="5" id="KW-0813">Transport</keyword>
<dbReference type="Gene3D" id="3.40.50.970">
    <property type="match status" value="1"/>
</dbReference>
<evidence type="ECO:0000313" key="17">
    <source>
        <dbReference type="Proteomes" id="UP000076842"/>
    </source>
</evidence>
<dbReference type="GO" id="GO:0010181">
    <property type="term" value="F:FMN binding"/>
    <property type="evidence" value="ECO:0007669"/>
    <property type="project" value="TreeGrafter"/>
</dbReference>
<organism evidence="16 17">
    <name type="scientific">Calocera cornea HHB12733</name>
    <dbReference type="NCBI Taxonomy" id="1353952"/>
    <lineage>
        <taxon>Eukaryota</taxon>
        <taxon>Fungi</taxon>
        <taxon>Dikarya</taxon>
        <taxon>Basidiomycota</taxon>
        <taxon>Agaricomycotina</taxon>
        <taxon>Dacrymycetes</taxon>
        <taxon>Dacrymycetales</taxon>
        <taxon>Dacrymycetaceae</taxon>
        <taxon>Calocera</taxon>
    </lineage>
</organism>
<evidence type="ECO:0000313" key="16">
    <source>
        <dbReference type="EMBL" id="KZT53179.1"/>
    </source>
</evidence>
<comment type="catalytic activity">
    <reaction evidence="12">
        <text>hydrogen sulfide + 3 NADP(+) + 3 H2O = sulfite + 3 NADPH + 4 H(+)</text>
        <dbReference type="Rhea" id="RHEA:13801"/>
        <dbReference type="ChEBI" id="CHEBI:15377"/>
        <dbReference type="ChEBI" id="CHEBI:15378"/>
        <dbReference type="ChEBI" id="CHEBI:17359"/>
        <dbReference type="ChEBI" id="CHEBI:29919"/>
        <dbReference type="ChEBI" id="CHEBI:57783"/>
        <dbReference type="ChEBI" id="CHEBI:58349"/>
        <dbReference type="EC" id="1.8.1.2"/>
    </reaction>
</comment>
<dbReference type="InterPro" id="IPR017927">
    <property type="entry name" value="FAD-bd_FR_type"/>
</dbReference>
<dbReference type="FunFam" id="1.20.990.10:FF:000010">
    <property type="entry name" value="Sulfite reductase [NADPH] flavoprotein component"/>
    <property type="match status" value="1"/>
</dbReference>
<evidence type="ECO:0000256" key="1">
    <source>
        <dbReference type="ARBA" id="ARBA00001917"/>
    </source>
</evidence>
<comment type="cofactor">
    <cofactor evidence="1">
        <name>FMN</name>
        <dbReference type="ChEBI" id="CHEBI:58210"/>
    </cofactor>
</comment>
<evidence type="ECO:0000256" key="4">
    <source>
        <dbReference type="ARBA" id="ARBA00012604"/>
    </source>
</evidence>
<keyword evidence="10" id="KW-0249">Electron transport</keyword>
<gene>
    <name evidence="16" type="ORF">CALCODRAFT_486552</name>
</gene>
<evidence type="ECO:0000256" key="6">
    <source>
        <dbReference type="ARBA" id="ARBA00022630"/>
    </source>
</evidence>
<dbReference type="Gene3D" id="3.40.920.10">
    <property type="entry name" value="Pyruvate-ferredoxin oxidoreductase, PFOR, domain III"/>
    <property type="match status" value="1"/>
</dbReference>
<keyword evidence="9" id="KW-0521">NADP</keyword>
<evidence type="ECO:0000256" key="11">
    <source>
        <dbReference type="ARBA" id="ARBA00023002"/>
    </source>
</evidence>
<dbReference type="STRING" id="1353952.A0A165DNH9"/>
<dbReference type="Pfam" id="PF00667">
    <property type="entry name" value="FAD_binding_1"/>
    <property type="match status" value="1"/>
</dbReference>
<dbReference type="GO" id="GO:0005829">
    <property type="term" value="C:cytosol"/>
    <property type="evidence" value="ECO:0007669"/>
    <property type="project" value="TreeGrafter"/>
</dbReference>
<dbReference type="InParanoid" id="A0A165DNH9"/>
<accession>A0A165DNH9</accession>
<dbReference type="InterPro" id="IPR003097">
    <property type="entry name" value="CysJ-like_FAD-binding"/>
</dbReference>
<evidence type="ECO:0000256" key="10">
    <source>
        <dbReference type="ARBA" id="ARBA00022982"/>
    </source>
</evidence>
<dbReference type="CDD" id="cd06207">
    <property type="entry name" value="CyPoR_like"/>
    <property type="match status" value="1"/>
</dbReference>
<dbReference type="Gene3D" id="2.40.30.10">
    <property type="entry name" value="Translation factors"/>
    <property type="match status" value="1"/>
</dbReference>
<evidence type="ECO:0000259" key="15">
    <source>
        <dbReference type="PROSITE" id="PS51384"/>
    </source>
</evidence>
<dbReference type="PANTHER" id="PTHR19384:SF109">
    <property type="entry name" value="SULFITE REDUCTASE [NADPH] FLAVOPROTEIN COMPONENT"/>
    <property type="match status" value="1"/>
</dbReference>
<evidence type="ECO:0000256" key="13">
    <source>
        <dbReference type="ARBA" id="ARBA00059320"/>
    </source>
</evidence>
<evidence type="ECO:0000256" key="7">
    <source>
        <dbReference type="ARBA" id="ARBA00022643"/>
    </source>
</evidence>